<evidence type="ECO:0000313" key="2">
    <source>
        <dbReference type="EMBL" id="KAJ1130861.1"/>
    </source>
</evidence>
<reference evidence="2" key="1">
    <citation type="journal article" date="2022" name="bioRxiv">
        <title>Sequencing and chromosome-scale assembly of the giantPleurodeles waltlgenome.</title>
        <authorList>
            <person name="Brown T."/>
            <person name="Elewa A."/>
            <person name="Iarovenko S."/>
            <person name="Subramanian E."/>
            <person name="Araus A.J."/>
            <person name="Petzold A."/>
            <person name="Susuki M."/>
            <person name="Suzuki K.-i.T."/>
            <person name="Hayashi T."/>
            <person name="Toyoda A."/>
            <person name="Oliveira C."/>
            <person name="Osipova E."/>
            <person name="Leigh N.D."/>
            <person name="Simon A."/>
            <person name="Yun M.H."/>
        </authorList>
    </citation>
    <scope>NUCLEOTIDE SEQUENCE</scope>
    <source>
        <strain evidence="2">20211129_DDA</strain>
        <tissue evidence="2">Liver</tissue>
    </source>
</reference>
<dbReference type="Proteomes" id="UP001066276">
    <property type="component" value="Chromosome 7"/>
</dbReference>
<comment type="caution">
    <text evidence="2">The sequence shown here is derived from an EMBL/GenBank/DDBJ whole genome shotgun (WGS) entry which is preliminary data.</text>
</comment>
<evidence type="ECO:0000313" key="3">
    <source>
        <dbReference type="Proteomes" id="UP001066276"/>
    </source>
</evidence>
<name>A0AAV7PRS7_PLEWA</name>
<organism evidence="2 3">
    <name type="scientific">Pleurodeles waltl</name>
    <name type="common">Iberian ribbed newt</name>
    <dbReference type="NCBI Taxonomy" id="8319"/>
    <lineage>
        <taxon>Eukaryota</taxon>
        <taxon>Metazoa</taxon>
        <taxon>Chordata</taxon>
        <taxon>Craniata</taxon>
        <taxon>Vertebrata</taxon>
        <taxon>Euteleostomi</taxon>
        <taxon>Amphibia</taxon>
        <taxon>Batrachia</taxon>
        <taxon>Caudata</taxon>
        <taxon>Salamandroidea</taxon>
        <taxon>Salamandridae</taxon>
        <taxon>Pleurodelinae</taxon>
        <taxon>Pleurodeles</taxon>
    </lineage>
</organism>
<sequence length="129" mass="14145">MAATGGMPTTGHTSAHSDTAQDPTMERILQEITALAHRIKGLDTTISTLVAKTKSIHQDIAGFQNRVHGVRTASLICGGPSQFDARKQPELLFLHGKVTDLENRSRKNDDKFWGFLEQLGVTSVTTFLR</sequence>
<accession>A0AAV7PRS7</accession>
<protein>
    <submittedName>
        <fullName evidence="2">Uncharacterized protein</fullName>
    </submittedName>
</protein>
<evidence type="ECO:0000256" key="1">
    <source>
        <dbReference type="SAM" id="MobiDB-lite"/>
    </source>
</evidence>
<feature type="compositionally biased region" description="Polar residues" evidence="1">
    <location>
        <begin position="10"/>
        <end position="22"/>
    </location>
</feature>
<dbReference type="AlphaFoldDB" id="A0AAV7PRS7"/>
<feature type="region of interest" description="Disordered" evidence="1">
    <location>
        <begin position="1"/>
        <end position="22"/>
    </location>
</feature>
<dbReference type="EMBL" id="JANPWB010000011">
    <property type="protein sequence ID" value="KAJ1130861.1"/>
    <property type="molecule type" value="Genomic_DNA"/>
</dbReference>
<proteinExistence type="predicted"/>
<gene>
    <name evidence="2" type="ORF">NDU88_009206</name>
</gene>
<keyword evidence="3" id="KW-1185">Reference proteome</keyword>